<dbReference type="PANTHER" id="PTHR30269:SF32">
    <property type="entry name" value="MEMBRANE TRANSPORTER PROTEIN-RELATED"/>
    <property type="match status" value="1"/>
</dbReference>
<evidence type="ECO:0000256" key="2">
    <source>
        <dbReference type="ARBA" id="ARBA00009142"/>
    </source>
</evidence>
<keyword evidence="4 8" id="KW-1003">Cell membrane</keyword>
<feature type="transmembrane region" description="Helical" evidence="8">
    <location>
        <begin position="229"/>
        <end position="246"/>
    </location>
</feature>
<dbReference type="OrthoDB" id="5195497at2"/>
<keyword evidence="3" id="KW-0813">Transport</keyword>
<evidence type="ECO:0000313" key="10">
    <source>
        <dbReference type="Proteomes" id="UP000315364"/>
    </source>
</evidence>
<proteinExistence type="inferred from homology"/>
<dbReference type="InterPro" id="IPR052017">
    <property type="entry name" value="TSUP"/>
</dbReference>
<keyword evidence="5 8" id="KW-0812">Transmembrane</keyword>
<reference evidence="9 10" key="1">
    <citation type="submission" date="2019-07" db="EMBL/GenBank/DDBJ databases">
        <title>Full genome sequence of Devosia sp. Gsoil 520.</title>
        <authorList>
            <person name="Im W.-T."/>
        </authorList>
    </citation>
    <scope>NUCLEOTIDE SEQUENCE [LARGE SCALE GENOMIC DNA]</scope>
    <source>
        <strain evidence="9 10">Gsoil 520</strain>
    </source>
</reference>
<evidence type="ECO:0000256" key="8">
    <source>
        <dbReference type="RuleBase" id="RU363041"/>
    </source>
</evidence>
<evidence type="ECO:0000256" key="1">
    <source>
        <dbReference type="ARBA" id="ARBA00004651"/>
    </source>
</evidence>
<organism evidence="9 10">
    <name type="scientific">Devosia ginsengisoli</name>
    <dbReference type="NCBI Taxonomy" id="400770"/>
    <lineage>
        <taxon>Bacteria</taxon>
        <taxon>Pseudomonadati</taxon>
        <taxon>Pseudomonadota</taxon>
        <taxon>Alphaproteobacteria</taxon>
        <taxon>Hyphomicrobiales</taxon>
        <taxon>Devosiaceae</taxon>
        <taxon>Devosia</taxon>
    </lineage>
</organism>
<feature type="transmembrane region" description="Helical" evidence="8">
    <location>
        <begin position="202"/>
        <end position="223"/>
    </location>
</feature>
<keyword evidence="6 8" id="KW-1133">Transmembrane helix</keyword>
<dbReference type="Pfam" id="PF01925">
    <property type="entry name" value="TauE"/>
    <property type="match status" value="1"/>
</dbReference>
<accession>A0A5B8LX59</accession>
<evidence type="ECO:0000256" key="3">
    <source>
        <dbReference type="ARBA" id="ARBA00022448"/>
    </source>
</evidence>
<sequence>MERGNRIFLFHHMDDCPGRSGPAITCTGQGTQMDVTAALIMTAALAAGAVVKGATGMGLPLIALPVLTSAFGLQHAVGLMTIPLIVTNVWQVWRFRGQSRSDRLAFMPVFLIAGAVGIGIGTWALTTLPERVLVLVLGLLLLAYIGLRLVTPHWSLGAVLAGRLAPLTGVGAGILQGATGISSPIGVTFIHAMNLARDAHVFAVSAMFLLFSLVQVPALWAAGVMRPEWILQGLLALIPIVVFMPVGQWISGKLSRKAFDRMILIFLAVIGLTMVLGL</sequence>
<dbReference type="EMBL" id="CP042304">
    <property type="protein sequence ID" value="QDZ12409.1"/>
    <property type="molecule type" value="Genomic_DNA"/>
</dbReference>
<dbReference type="GO" id="GO:0005886">
    <property type="term" value="C:plasma membrane"/>
    <property type="evidence" value="ECO:0007669"/>
    <property type="project" value="UniProtKB-SubCell"/>
</dbReference>
<evidence type="ECO:0000256" key="6">
    <source>
        <dbReference type="ARBA" id="ARBA00022989"/>
    </source>
</evidence>
<feature type="transmembrane region" description="Helical" evidence="8">
    <location>
        <begin position="258"/>
        <end position="277"/>
    </location>
</feature>
<dbReference type="KEGG" id="dea:FPZ08_17620"/>
<feature type="transmembrane region" description="Helical" evidence="8">
    <location>
        <begin position="35"/>
        <end position="54"/>
    </location>
</feature>
<evidence type="ECO:0000313" key="9">
    <source>
        <dbReference type="EMBL" id="QDZ12409.1"/>
    </source>
</evidence>
<name>A0A5B8LX59_9HYPH</name>
<comment type="subcellular location">
    <subcellularLocation>
        <location evidence="1 8">Cell membrane</location>
        <topology evidence="1 8">Multi-pass membrane protein</topology>
    </subcellularLocation>
</comment>
<protein>
    <recommendedName>
        <fullName evidence="8">Probable membrane transporter protein</fullName>
    </recommendedName>
</protein>
<comment type="similarity">
    <text evidence="2 8">Belongs to the 4-toluene sulfonate uptake permease (TSUP) (TC 2.A.102) family.</text>
</comment>
<dbReference type="AlphaFoldDB" id="A0A5B8LX59"/>
<gene>
    <name evidence="9" type="ORF">FPZ08_17620</name>
</gene>
<feature type="transmembrane region" description="Helical" evidence="8">
    <location>
        <begin position="132"/>
        <end position="150"/>
    </location>
</feature>
<evidence type="ECO:0000256" key="5">
    <source>
        <dbReference type="ARBA" id="ARBA00022692"/>
    </source>
</evidence>
<keyword evidence="10" id="KW-1185">Reference proteome</keyword>
<feature type="transmembrane region" description="Helical" evidence="8">
    <location>
        <begin position="170"/>
        <end position="190"/>
    </location>
</feature>
<dbReference type="PANTHER" id="PTHR30269">
    <property type="entry name" value="TRANSMEMBRANE PROTEIN YFCA"/>
    <property type="match status" value="1"/>
</dbReference>
<dbReference type="Proteomes" id="UP000315364">
    <property type="component" value="Chromosome"/>
</dbReference>
<feature type="transmembrane region" description="Helical" evidence="8">
    <location>
        <begin position="61"/>
        <end position="85"/>
    </location>
</feature>
<evidence type="ECO:0000256" key="7">
    <source>
        <dbReference type="ARBA" id="ARBA00023136"/>
    </source>
</evidence>
<dbReference type="InterPro" id="IPR002781">
    <property type="entry name" value="TM_pro_TauE-like"/>
</dbReference>
<feature type="transmembrane region" description="Helical" evidence="8">
    <location>
        <begin position="105"/>
        <end position="125"/>
    </location>
</feature>
<evidence type="ECO:0000256" key="4">
    <source>
        <dbReference type="ARBA" id="ARBA00022475"/>
    </source>
</evidence>
<keyword evidence="7 8" id="KW-0472">Membrane</keyword>